<dbReference type="GO" id="GO:0005576">
    <property type="term" value="C:extracellular region"/>
    <property type="evidence" value="ECO:0007669"/>
    <property type="project" value="InterPro"/>
</dbReference>
<dbReference type="PANTHER" id="PTHR43037">
    <property type="entry name" value="UNNAMED PRODUCT-RELATED"/>
    <property type="match status" value="1"/>
</dbReference>
<organism evidence="4 5">
    <name type="scientific">Shewanella zhuhaiensis</name>
    <dbReference type="NCBI Taxonomy" id="2919576"/>
    <lineage>
        <taxon>Bacteria</taxon>
        <taxon>Pseudomonadati</taxon>
        <taxon>Pseudomonadota</taxon>
        <taxon>Gammaproteobacteria</taxon>
        <taxon>Alteromonadales</taxon>
        <taxon>Shewanellaceae</taxon>
        <taxon>Shewanella</taxon>
    </lineage>
</organism>
<dbReference type="Gene3D" id="3.40.50.1820">
    <property type="entry name" value="alpha/beta hydrolase"/>
    <property type="match status" value="1"/>
</dbReference>
<dbReference type="SUPFAM" id="SSF53474">
    <property type="entry name" value="alpha/beta-Hydrolases"/>
    <property type="match status" value="2"/>
</dbReference>
<dbReference type="InterPro" id="IPR010126">
    <property type="entry name" value="Esterase_phb"/>
</dbReference>
<comment type="caution">
    <text evidence="4">The sequence shown here is derived from an EMBL/GenBank/DDBJ whole genome shotgun (WGS) entry which is preliminary data.</text>
</comment>
<keyword evidence="2" id="KW-0378">Hydrolase</keyword>
<dbReference type="GO" id="GO:0016787">
    <property type="term" value="F:hydrolase activity"/>
    <property type="evidence" value="ECO:0007669"/>
    <property type="project" value="UniProtKB-KW"/>
</dbReference>
<feature type="signal peptide" evidence="3">
    <location>
        <begin position="1"/>
        <end position="27"/>
    </location>
</feature>
<reference evidence="4 5" key="1">
    <citation type="submission" date="2022-02" db="EMBL/GenBank/DDBJ databases">
        <title>The genome sequence of Shewanella sp. 3B26.</title>
        <authorList>
            <person name="Du J."/>
        </authorList>
    </citation>
    <scope>NUCLEOTIDE SEQUENCE [LARGE SCALE GENOMIC DNA]</scope>
    <source>
        <strain evidence="4 5">3B26</strain>
    </source>
</reference>
<keyword evidence="5" id="KW-1185">Reference proteome</keyword>
<dbReference type="AlphaFoldDB" id="A0AAJ1EZ79"/>
<evidence type="ECO:0000256" key="3">
    <source>
        <dbReference type="SAM" id="SignalP"/>
    </source>
</evidence>
<evidence type="ECO:0000256" key="2">
    <source>
        <dbReference type="ARBA" id="ARBA00022801"/>
    </source>
</evidence>
<protein>
    <submittedName>
        <fullName evidence="4">PHB depolymerase family esterase</fullName>
    </submittedName>
</protein>
<gene>
    <name evidence="4" type="ORF">MJ923_16055</name>
</gene>
<dbReference type="PANTHER" id="PTHR43037:SF1">
    <property type="entry name" value="BLL1128 PROTEIN"/>
    <property type="match status" value="1"/>
</dbReference>
<evidence type="ECO:0000313" key="4">
    <source>
        <dbReference type="EMBL" id="MCH4295819.1"/>
    </source>
</evidence>
<dbReference type="RefSeq" id="WP_240591942.1">
    <property type="nucleotide sequence ID" value="NZ_JAKUDL010000006.1"/>
</dbReference>
<sequence length="315" mass="33336">MLKISSLARKAVAILSCSLSLSVAAHASAQAFEPVNDFGANPGALTASIYTPATNPGSALVVLLHGCVQDGIELADNSGLTGLAQEKQFAVLVPQQSFDNNVKRCFNWFSAQDTQADSGEMLSLKNIITQAQVSTGTKRVYLVGLSAGGAMASAALVNYPDLFSAGAVIAGLPYPCADNLTKAISCMKKGPAESTEELVSFVRKLHPEQAQWPTLSIWTGTTDAVVHPQNAHSLAAQWVQLSGVETAPRVEQLTDYRVSRWVDTNSQELVSLIEIHNMGHGIAVDPTIAHGGIEGDFLLKAPISTVGEIIRSWGL</sequence>
<accession>A0AAJ1EZ79</accession>
<dbReference type="Proteomes" id="UP001297581">
    <property type="component" value="Unassembled WGS sequence"/>
</dbReference>
<name>A0AAJ1EZ79_9GAMM</name>
<evidence type="ECO:0000313" key="5">
    <source>
        <dbReference type="Proteomes" id="UP001297581"/>
    </source>
</evidence>
<dbReference type="EMBL" id="JAKUDL010000006">
    <property type="protein sequence ID" value="MCH4295819.1"/>
    <property type="molecule type" value="Genomic_DNA"/>
</dbReference>
<evidence type="ECO:0000256" key="1">
    <source>
        <dbReference type="ARBA" id="ARBA00022729"/>
    </source>
</evidence>
<keyword evidence="1 3" id="KW-0732">Signal</keyword>
<dbReference type="Pfam" id="PF10503">
    <property type="entry name" value="Esterase_PHB"/>
    <property type="match status" value="1"/>
</dbReference>
<dbReference type="InterPro" id="IPR029058">
    <property type="entry name" value="AB_hydrolase_fold"/>
</dbReference>
<proteinExistence type="predicted"/>
<dbReference type="NCBIfam" id="TIGR01840">
    <property type="entry name" value="esterase_phb"/>
    <property type="match status" value="1"/>
</dbReference>
<feature type="chain" id="PRO_5042480556" evidence="3">
    <location>
        <begin position="28"/>
        <end position="315"/>
    </location>
</feature>
<dbReference type="InterPro" id="IPR050955">
    <property type="entry name" value="Plant_Biomass_Hydrol_Est"/>
</dbReference>